<gene>
    <name evidence="2" type="ORF">Poly24_02160</name>
</gene>
<dbReference type="Gene3D" id="1.10.1200.10">
    <property type="entry name" value="ACP-like"/>
    <property type="match status" value="1"/>
</dbReference>
<dbReference type="EMBL" id="CP036348">
    <property type="protein sequence ID" value="QDV66529.1"/>
    <property type="molecule type" value="Genomic_DNA"/>
</dbReference>
<evidence type="ECO:0000313" key="3">
    <source>
        <dbReference type="Proteomes" id="UP000315082"/>
    </source>
</evidence>
<feature type="domain" description="Carrier" evidence="1">
    <location>
        <begin position="44"/>
        <end position="128"/>
    </location>
</feature>
<dbReference type="AlphaFoldDB" id="A0A518JLV1"/>
<keyword evidence="3" id="KW-1185">Reference proteome</keyword>
<dbReference type="InterPro" id="IPR009081">
    <property type="entry name" value="PP-bd_ACP"/>
</dbReference>
<evidence type="ECO:0000313" key="2">
    <source>
        <dbReference type="EMBL" id="QDV66529.1"/>
    </source>
</evidence>
<dbReference type="KEGG" id="rcf:Poly24_02160"/>
<dbReference type="SUPFAM" id="SSF47336">
    <property type="entry name" value="ACP-like"/>
    <property type="match status" value="1"/>
</dbReference>
<protein>
    <recommendedName>
        <fullName evidence="1">Carrier domain-containing protein</fullName>
    </recommendedName>
</protein>
<proteinExistence type="predicted"/>
<evidence type="ECO:0000259" key="1">
    <source>
        <dbReference type="PROSITE" id="PS50075"/>
    </source>
</evidence>
<reference evidence="2 3" key="1">
    <citation type="submission" date="2019-02" db="EMBL/GenBank/DDBJ databases">
        <title>Deep-cultivation of Planctomycetes and their phenomic and genomic characterization uncovers novel biology.</title>
        <authorList>
            <person name="Wiegand S."/>
            <person name="Jogler M."/>
            <person name="Boedeker C."/>
            <person name="Pinto D."/>
            <person name="Vollmers J."/>
            <person name="Rivas-Marin E."/>
            <person name="Kohn T."/>
            <person name="Peeters S.H."/>
            <person name="Heuer A."/>
            <person name="Rast P."/>
            <person name="Oberbeckmann S."/>
            <person name="Bunk B."/>
            <person name="Jeske O."/>
            <person name="Meyerdierks A."/>
            <person name="Storesund J.E."/>
            <person name="Kallscheuer N."/>
            <person name="Luecker S."/>
            <person name="Lage O.M."/>
            <person name="Pohl T."/>
            <person name="Merkel B.J."/>
            <person name="Hornburger P."/>
            <person name="Mueller R.-W."/>
            <person name="Bruemmer F."/>
            <person name="Labrenz M."/>
            <person name="Spormann A.M."/>
            <person name="Op den Camp H."/>
            <person name="Overmann J."/>
            <person name="Amann R."/>
            <person name="Jetten M.S.M."/>
            <person name="Mascher T."/>
            <person name="Medema M.H."/>
            <person name="Devos D.P."/>
            <person name="Kaster A.-K."/>
            <person name="Ovreas L."/>
            <person name="Rohde M."/>
            <person name="Galperin M.Y."/>
            <person name="Jogler C."/>
        </authorList>
    </citation>
    <scope>NUCLEOTIDE SEQUENCE [LARGE SCALE GENOMIC DNA]</scope>
    <source>
        <strain evidence="2 3">Poly24</strain>
    </source>
</reference>
<sequence length="128" mass="14489">MDPFLDIDLRTIASWPAALLANHPHIKTNKPPFTPTTMTSKTRPEILSELQEILSDFQGQTYDAPIDEQTMFFQDLGFASIDAVVLGETLEEHFQTKLDFNPFLSELAAKQVKDLQVGELVDFLHRSL</sequence>
<dbReference type="InterPro" id="IPR036736">
    <property type="entry name" value="ACP-like_sf"/>
</dbReference>
<organism evidence="2 3">
    <name type="scientific">Rosistilla carotiformis</name>
    <dbReference type="NCBI Taxonomy" id="2528017"/>
    <lineage>
        <taxon>Bacteria</taxon>
        <taxon>Pseudomonadati</taxon>
        <taxon>Planctomycetota</taxon>
        <taxon>Planctomycetia</taxon>
        <taxon>Pirellulales</taxon>
        <taxon>Pirellulaceae</taxon>
        <taxon>Rosistilla</taxon>
    </lineage>
</organism>
<dbReference type="PROSITE" id="PS50075">
    <property type="entry name" value="CARRIER"/>
    <property type="match status" value="1"/>
</dbReference>
<accession>A0A518JLV1</accession>
<dbReference type="Proteomes" id="UP000315082">
    <property type="component" value="Chromosome"/>
</dbReference>
<name>A0A518JLV1_9BACT</name>